<keyword evidence="1" id="KW-0238">DNA-binding</keyword>
<evidence type="ECO:0000313" key="3">
    <source>
        <dbReference type="EMBL" id="TRZ39984.1"/>
    </source>
</evidence>
<dbReference type="InterPro" id="IPR011991">
    <property type="entry name" value="ArsR-like_HTH"/>
</dbReference>
<dbReference type="RefSeq" id="WP_185763404.1">
    <property type="nucleotide sequence ID" value="NZ_RIBP01000001.1"/>
</dbReference>
<dbReference type="Proteomes" id="UP000319837">
    <property type="component" value="Unassembled WGS sequence"/>
</dbReference>
<dbReference type="SUPFAM" id="SSF46785">
    <property type="entry name" value="Winged helix' DNA-binding domain"/>
    <property type="match status" value="1"/>
</dbReference>
<evidence type="ECO:0000313" key="4">
    <source>
        <dbReference type="Proteomes" id="UP000319837"/>
    </source>
</evidence>
<dbReference type="CDD" id="cd00090">
    <property type="entry name" value="HTH_ARSR"/>
    <property type="match status" value="1"/>
</dbReference>
<accession>A0A553SSL7</accession>
<feature type="domain" description="HTH arsR-type" evidence="2">
    <location>
        <begin position="3"/>
        <end position="90"/>
    </location>
</feature>
<dbReference type="NCBIfam" id="NF005061">
    <property type="entry name" value="PRK06474.1"/>
    <property type="match status" value="1"/>
</dbReference>
<dbReference type="GO" id="GO:0003700">
    <property type="term" value="F:DNA-binding transcription factor activity"/>
    <property type="evidence" value="ECO:0007669"/>
    <property type="project" value="InterPro"/>
</dbReference>
<evidence type="ECO:0000256" key="1">
    <source>
        <dbReference type="ARBA" id="ARBA00023125"/>
    </source>
</evidence>
<dbReference type="Pfam" id="PF12840">
    <property type="entry name" value="HTH_20"/>
    <property type="match status" value="1"/>
</dbReference>
<sequence length="180" mass="20873">MVNKAEALIHPVRIKISQALMRSGENGLTPLEMVKIIKEVPQATVYRHIQVMLDAGIIRIVKEKKVRSVVEKYYAINAEEAKLKGEEWQNASMEDKLNYFSYYQISLLNQYQSYLTKLKDQDTPKDLSTFSLAEMKLDEKSFHDFQQELNELIVKYHNSSQTNKDSEPFRTVAITIIPET</sequence>
<dbReference type="InterPro" id="IPR036390">
    <property type="entry name" value="WH_DNA-bd_sf"/>
</dbReference>
<dbReference type="InterPro" id="IPR036388">
    <property type="entry name" value="WH-like_DNA-bd_sf"/>
</dbReference>
<protein>
    <submittedName>
        <fullName evidence="3">Transcriptional regulator</fullName>
    </submittedName>
</protein>
<reference evidence="4" key="1">
    <citation type="submission" date="2018-10" db="EMBL/GenBank/DDBJ databases">
        <title>FDA dAtabase for Regulatory Grade micrObial Sequences (FDA-ARGOS): Supporting development and validation of Infectious Disease Dx tests.</title>
        <authorList>
            <person name="Minogue T."/>
            <person name="Wolcott M."/>
            <person name="Wasieloski L."/>
            <person name="Aguilar W."/>
            <person name="Moore D."/>
            <person name="Tallon L."/>
            <person name="Sadzewicz L."/>
            <person name="Sengamalay N."/>
            <person name="Ott S."/>
            <person name="Godinez A."/>
            <person name="Nagaraj S."/>
            <person name="Vavikolanu K."/>
            <person name="Vyas G."/>
            <person name="Nadendla S."/>
            <person name="George J."/>
            <person name="Sichtig H."/>
        </authorList>
    </citation>
    <scope>NUCLEOTIDE SEQUENCE [LARGE SCALE GENOMIC DNA]</scope>
    <source>
        <strain evidence="4">FDAARGOS_343</strain>
    </source>
</reference>
<dbReference type="InterPro" id="IPR001845">
    <property type="entry name" value="HTH_ArsR_DNA-bd_dom"/>
</dbReference>
<dbReference type="AlphaFoldDB" id="A0A553SSL7"/>
<comment type="caution">
    <text evidence="3">The sequence shown here is derived from an EMBL/GenBank/DDBJ whole genome shotgun (WGS) entry which is preliminary data.</text>
</comment>
<dbReference type="SMART" id="SM00418">
    <property type="entry name" value="HTH_ARSR"/>
    <property type="match status" value="1"/>
</dbReference>
<evidence type="ECO:0000259" key="2">
    <source>
        <dbReference type="SMART" id="SM00418"/>
    </source>
</evidence>
<name>A0A553SSL7_NIACI</name>
<dbReference type="Gene3D" id="1.10.10.10">
    <property type="entry name" value="Winged helix-like DNA-binding domain superfamily/Winged helix DNA-binding domain"/>
    <property type="match status" value="1"/>
</dbReference>
<gene>
    <name evidence="3" type="ORF">CEQ21_03320</name>
</gene>
<dbReference type="Gene3D" id="6.10.140.2180">
    <property type="match status" value="1"/>
</dbReference>
<proteinExistence type="predicted"/>
<dbReference type="GO" id="GO:0003677">
    <property type="term" value="F:DNA binding"/>
    <property type="evidence" value="ECO:0007669"/>
    <property type="project" value="UniProtKB-KW"/>
</dbReference>
<dbReference type="EMBL" id="RIBP01000001">
    <property type="protein sequence ID" value="TRZ39984.1"/>
    <property type="molecule type" value="Genomic_DNA"/>
</dbReference>
<organism evidence="3 4">
    <name type="scientific">Niallia circulans</name>
    <name type="common">Bacillus circulans</name>
    <dbReference type="NCBI Taxonomy" id="1397"/>
    <lineage>
        <taxon>Bacteria</taxon>
        <taxon>Bacillati</taxon>
        <taxon>Bacillota</taxon>
        <taxon>Bacilli</taxon>
        <taxon>Bacillales</taxon>
        <taxon>Bacillaceae</taxon>
        <taxon>Niallia</taxon>
    </lineage>
</organism>